<dbReference type="Proteomes" id="UP001642260">
    <property type="component" value="Unassembled WGS sequence"/>
</dbReference>
<organism evidence="1 2">
    <name type="scientific">Eruca vesicaria subsp. sativa</name>
    <name type="common">Garden rocket</name>
    <name type="synonym">Eruca sativa</name>
    <dbReference type="NCBI Taxonomy" id="29727"/>
    <lineage>
        <taxon>Eukaryota</taxon>
        <taxon>Viridiplantae</taxon>
        <taxon>Streptophyta</taxon>
        <taxon>Embryophyta</taxon>
        <taxon>Tracheophyta</taxon>
        <taxon>Spermatophyta</taxon>
        <taxon>Magnoliopsida</taxon>
        <taxon>eudicotyledons</taxon>
        <taxon>Gunneridae</taxon>
        <taxon>Pentapetalae</taxon>
        <taxon>rosids</taxon>
        <taxon>malvids</taxon>
        <taxon>Brassicales</taxon>
        <taxon>Brassicaceae</taxon>
        <taxon>Brassiceae</taxon>
        <taxon>Eruca</taxon>
    </lineage>
</organism>
<keyword evidence="2" id="KW-1185">Reference proteome</keyword>
<protein>
    <submittedName>
        <fullName evidence="1">Uncharacterized protein</fullName>
    </submittedName>
</protein>
<evidence type="ECO:0000313" key="2">
    <source>
        <dbReference type="Proteomes" id="UP001642260"/>
    </source>
</evidence>
<proteinExistence type="predicted"/>
<name>A0ABC8JKS5_ERUVS</name>
<dbReference type="AlphaFoldDB" id="A0ABC8JKS5"/>
<evidence type="ECO:0000313" key="1">
    <source>
        <dbReference type="EMBL" id="CAH8326377.1"/>
    </source>
</evidence>
<sequence>MSLDMLFIDENVSTSFLINAVDAGSVNVNRQFMFSQRLSKGSVYKLSGFVVTRSIPNFQMLDAPFSIWFNNGTFS</sequence>
<dbReference type="EMBL" id="CAKOAT010104821">
    <property type="protein sequence ID" value="CAH8326377.1"/>
    <property type="molecule type" value="Genomic_DNA"/>
</dbReference>
<gene>
    <name evidence="1" type="ORF">ERUC_LOCUS10634</name>
</gene>
<accession>A0ABC8JKS5</accession>
<comment type="caution">
    <text evidence="1">The sequence shown here is derived from an EMBL/GenBank/DDBJ whole genome shotgun (WGS) entry which is preliminary data.</text>
</comment>
<reference evidence="1 2" key="1">
    <citation type="submission" date="2022-03" db="EMBL/GenBank/DDBJ databases">
        <authorList>
            <person name="Macdonald S."/>
            <person name="Ahmed S."/>
            <person name="Newling K."/>
        </authorList>
    </citation>
    <scope>NUCLEOTIDE SEQUENCE [LARGE SCALE GENOMIC DNA]</scope>
</reference>